<evidence type="ECO:0000256" key="2">
    <source>
        <dbReference type="SAM" id="Phobius"/>
    </source>
</evidence>
<evidence type="ECO:0000256" key="1">
    <source>
        <dbReference type="SAM" id="MobiDB-lite"/>
    </source>
</evidence>
<keyword evidence="2" id="KW-1133">Transmembrane helix</keyword>
<sequence length="228" mass="23949">MGALSDHHRRKLSSASSNRLSEDGRMGGSFASSSGRGLAPHLMMLVAAVVIGGVLGLAYQQLHEKHPSGGNGKELKSEPVVTAENGGLEMDKVVWDLNRDRGVLGAGIFGGGRRVREDGDKLTELGGSENSGELSGKTVAAKGIPSKREGKLGEGIEGQDGVSSGDIERTYVHQPGEVVAEDGEGGKFVVDDKDRIVFVEKEGVEHMLRGLVAKRGGGAKETGDREHK</sequence>
<feature type="region of interest" description="Disordered" evidence="1">
    <location>
        <begin position="118"/>
        <end position="166"/>
    </location>
</feature>
<keyword evidence="2" id="KW-0472">Membrane</keyword>
<protein>
    <submittedName>
        <fullName evidence="3">Uncharacterized protein</fullName>
    </submittedName>
</protein>
<organism evidence="3 4">
    <name type="scientific">Klebsormidium nitens</name>
    <name type="common">Green alga</name>
    <name type="synonym">Ulothrix nitens</name>
    <dbReference type="NCBI Taxonomy" id="105231"/>
    <lineage>
        <taxon>Eukaryota</taxon>
        <taxon>Viridiplantae</taxon>
        <taxon>Streptophyta</taxon>
        <taxon>Klebsormidiophyceae</taxon>
        <taxon>Klebsormidiales</taxon>
        <taxon>Klebsormidiaceae</taxon>
        <taxon>Klebsormidium</taxon>
    </lineage>
</organism>
<keyword evidence="2" id="KW-0812">Transmembrane</keyword>
<gene>
    <name evidence="3" type="ORF">KFL_002080040</name>
</gene>
<dbReference type="EMBL" id="DF237157">
    <property type="protein sequence ID" value="GAQ84827.1"/>
    <property type="molecule type" value="Genomic_DNA"/>
</dbReference>
<dbReference type="Proteomes" id="UP000054558">
    <property type="component" value="Unassembled WGS sequence"/>
</dbReference>
<accession>A0A1Y1I802</accession>
<reference evidence="3 4" key="1">
    <citation type="journal article" date="2014" name="Nat. Commun.">
        <title>Klebsormidium flaccidum genome reveals primary factors for plant terrestrial adaptation.</title>
        <authorList>
            <person name="Hori K."/>
            <person name="Maruyama F."/>
            <person name="Fujisawa T."/>
            <person name="Togashi T."/>
            <person name="Yamamoto N."/>
            <person name="Seo M."/>
            <person name="Sato S."/>
            <person name="Yamada T."/>
            <person name="Mori H."/>
            <person name="Tajima N."/>
            <person name="Moriyama T."/>
            <person name="Ikeuchi M."/>
            <person name="Watanabe M."/>
            <person name="Wada H."/>
            <person name="Kobayashi K."/>
            <person name="Saito M."/>
            <person name="Masuda T."/>
            <person name="Sasaki-Sekimoto Y."/>
            <person name="Mashiguchi K."/>
            <person name="Awai K."/>
            <person name="Shimojima M."/>
            <person name="Masuda S."/>
            <person name="Iwai M."/>
            <person name="Nobusawa T."/>
            <person name="Narise T."/>
            <person name="Kondo S."/>
            <person name="Saito H."/>
            <person name="Sato R."/>
            <person name="Murakawa M."/>
            <person name="Ihara Y."/>
            <person name="Oshima-Yamada Y."/>
            <person name="Ohtaka K."/>
            <person name="Satoh M."/>
            <person name="Sonobe K."/>
            <person name="Ishii M."/>
            <person name="Ohtani R."/>
            <person name="Kanamori-Sato M."/>
            <person name="Honoki R."/>
            <person name="Miyazaki D."/>
            <person name="Mochizuki H."/>
            <person name="Umetsu J."/>
            <person name="Higashi K."/>
            <person name="Shibata D."/>
            <person name="Kamiya Y."/>
            <person name="Sato N."/>
            <person name="Nakamura Y."/>
            <person name="Tabata S."/>
            <person name="Ida S."/>
            <person name="Kurokawa K."/>
            <person name="Ohta H."/>
        </authorList>
    </citation>
    <scope>NUCLEOTIDE SEQUENCE [LARGE SCALE GENOMIC DNA]</scope>
    <source>
        <strain evidence="3 4">NIES-2285</strain>
    </source>
</reference>
<proteinExistence type="predicted"/>
<dbReference type="AlphaFoldDB" id="A0A1Y1I802"/>
<feature type="transmembrane region" description="Helical" evidence="2">
    <location>
        <begin position="38"/>
        <end position="59"/>
    </location>
</feature>
<feature type="compositionally biased region" description="Low complexity" evidence="1">
    <location>
        <begin position="124"/>
        <end position="136"/>
    </location>
</feature>
<evidence type="ECO:0000313" key="4">
    <source>
        <dbReference type="Proteomes" id="UP000054558"/>
    </source>
</evidence>
<name>A0A1Y1I802_KLENI</name>
<feature type="region of interest" description="Disordered" evidence="1">
    <location>
        <begin position="1"/>
        <end position="32"/>
    </location>
</feature>
<evidence type="ECO:0000313" key="3">
    <source>
        <dbReference type="EMBL" id="GAQ84827.1"/>
    </source>
</evidence>
<keyword evidence="4" id="KW-1185">Reference proteome</keyword>